<feature type="transmembrane region" description="Helical" evidence="2">
    <location>
        <begin position="12"/>
        <end position="33"/>
    </location>
</feature>
<organism evidence="3 4">
    <name type="scientific">[Mycoplasma] phocae</name>
    <dbReference type="NCBI Taxonomy" id="142651"/>
    <lineage>
        <taxon>Bacteria</taxon>
        <taxon>Bacillati</taxon>
        <taxon>Mycoplasmatota</taxon>
        <taxon>Mycoplasmoidales</taxon>
        <taxon>Metamycoplasmataceae</taxon>
        <taxon>Metamycoplasma</taxon>
    </lineage>
</organism>
<dbReference type="AlphaFoldDB" id="A0A2Z5IPZ2"/>
<keyword evidence="1" id="KW-0175">Coiled coil</keyword>
<keyword evidence="2" id="KW-0472">Membrane</keyword>
<keyword evidence="4" id="KW-1185">Reference proteome</keyword>
<gene>
    <name evidence="3" type="ORF">DA803_01475</name>
</gene>
<dbReference type="KEGG" id="mpho:DA803_01475"/>
<evidence type="ECO:0000256" key="1">
    <source>
        <dbReference type="SAM" id="Coils"/>
    </source>
</evidence>
<evidence type="ECO:0000256" key="2">
    <source>
        <dbReference type="SAM" id="Phobius"/>
    </source>
</evidence>
<keyword evidence="2" id="KW-1133">Transmembrane helix</keyword>
<feature type="coiled-coil region" evidence="1">
    <location>
        <begin position="314"/>
        <end position="443"/>
    </location>
</feature>
<accession>A0A2Z5IPZ2</accession>
<protein>
    <submittedName>
        <fullName evidence="3">Uncharacterized protein</fullName>
    </submittedName>
</protein>
<proteinExistence type="predicted"/>
<keyword evidence="2" id="KW-0812">Transmembrane</keyword>
<dbReference type="RefSeq" id="WP_114190867.1">
    <property type="nucleotide sequence ID" value="NZ_CP029295.1"/>
</dbReference>
<evidence type="ECO:0000313" key="4">
    <source>
        <dbReference type="Proteomes" id="UP000252477"/>
    </source>
</evidence>
<name>A0A2Z5IPZ2_9BACT</name>
<sequence>MSYSKDKKKKKIILSVTSGIFILSTITVAALYAKYNNNRDDIIKDPKTGLTKQEEQKARRYDPNKDEEYDLLRKYLIKVINVLQKGTRNAYKELTIKDYQVGIAYLEEAINFGRGALIIVNRAIEIALKNEKKVELREDRDALNGTVREALKALELAKSKLKKLLQYQAIVNEAIENLSNALKKANEAVTIPEFEYIIREMEKLLVVSKPIEENARKMLLIEEADKLSGLINETTAKINELKGKINSQSTEQQRESVRIFAAGLSEKINRIKEKSAKAIAAVDIENLLKEVNFLIESSNGVKDLANKLGLGPEAEKIEAGLKILKEEKATLEARLTKKIQENKQLIDQNTGIINEIQNSIDNSEKATSLEELTKAVEDLEASIKKASELKPKLEKEKLSKEINELKDKITEASRKLDDLKLRKQDKEDQIKSENENLSQITSSLKRDYIAADVESRKLAGDTAALRKFKATINIGESTYNRLNADTVDFKKHIKTNLDLLKKEIDDIKNNKLGQVESNFEKNQKENSTIYLDELVRVPNIYVDNVKLESSKLRELPASNIEKFKDKLSIKYKGGDVDLDTNVKIETDYNDIVGQVFIKITAKRFSVVRERIWTYGGFEPVNRYILKNNEKLLTLSHNGGLAAINKEFESFSKFIGFLKEIKTPQERRDFLLKHGFSFKWNVNDSLMPVKLDFRISEIKDSSTGGNNKFSIVYDLELVVRNATQTTFGQSASITNIASKTQGIATITLK</sequence>
<evidence type="ECO:0000313" key="3">
    <source>
        <dbReference type="EMBL" id="AXE60755.1"/>
    </source>
</evidence>
<dbReference type="Proteomes" id="UP000252477">
    <property type="component" value="Chromosome"/>
</dbReference>
<feature type="coiled-coil region" evidence="1">
    <location>
        <begin position="224"/>
        <end position="251"/>
    </location>
</feature>
<reference evidence="3 4" key="1">
    <citation type="submission" date="2018-05" db="EMBL/GenBank/DDBJ databases">
        <title>Annotation of the Mycoplasma phocidae genome.</title>
        <authorList>
            <person name="Brown D.R."/>
            <person name="Kutish G.F."/>
            <person name="Frasca S.Jr."/>
        </authorList>
    </citation>
    <scope>NUCLEOTIDE SEQUENCE [LARGE SCALE GENOMIC DNA]</scope>
    <source>
        <strain evidence="3 4">105</strain>
    </source>
</reference>
<dbReference type="EMBL" id="CP029295">
    <property type="protein sequence ID" value="AXE60755.1"/>
    <property type="molecule type" value="Genomic_DNA"/>
</dbReference>